<dbReference type="InterPro" id="IPR050504">
    <property type="entry name" value="IgSF_BTN/MOG"/>
</dbReference>
<reference evidence="4" key="4">
    <citation type="submission" date="2025-08" db="UniProtKB">
        <authorList>
            <consortium name="Ensembl"/>
        </authorList>
    </citation>
    <scope>IDENTIFICATION</scope>
</reference>
<dbReference type="GO" id="GO:0001817">
    <property type="term" value="P:regulation of cytokine production"/>
    <property type="evidence" value="ECO:0007669"/>
    <property type="project" value="TreeGrafter"/>
</dbReference>
<dbReference type="PANTHER" id="PTHR24100:SF130">
    <property type="entry name" value="BUTYROPHILIN-LIKE PROTEIN 9"/>
    <property type="match status" value="1"/>
</dbReference>
<evidence type="ECO:0008006" key="6">
    <source>
        <dbReference type="Google" id="ProtNLM"/>
    </source>
</evidence>
<evidence type="ECO:0000256" key="1">
    <source>
        <dbReference type="ARBA" id="ARBA00004370"/>
    </source>
</evidence>
<dbReference type="Ensembl" id="ENSEEET00000040007.2">
    <property type="protein sequence ID" value="ENSEEEP00000039551.2"/>
    <property type="gene ID" value="ENSEEEG00000018781.2"/>
</dbReference>
<reference evidence="5" key="2">
    <citation type="journal article" date="2017" name="Sci. Adv.">
        <title>A tail of two voltages: Proteomic comparison of the three electric organs of the electric eel.</title>
        <authorList>
            <person name="Traeger L.L."/>
            <person name="Sabat G."/>
            <person name="Barrett-Wilt G.A."/>
            <person name="Wells G.B."/>
            <person name="Sussman M.R."/>
        </authorList>
    </citation>
    <scope>NUCLEOTIDE SEQUENCE [LARGE SCALE GENOMIC DNA]</scope>
</reference>
<reference evidence="5" key="1">
    <citation type="journal article" date="2014" name="Science">
        <title>Nonhuman genetics. Genomic basis for the convergent evolution of electric organs.</title>
        <authorList>
            <person name="Gallant J.R."/>
            <person name="Traeger L.L."/>
            <person name="Volkening J.D."/>
            <person name="Moffett H."/>
            <person name="Chen P.H."/>
            <person name="Novina C.D."/>
            <person name="Phillips G.N.Jr."/>
            <person name="Anand R."/>
            <person name="Wells G.B."/>
            <person name="Pinch M."/>
            <person name="Guth R."/>
            <person name="Unguez G.A."/>
            <person name="Albert J.S."/>
            <person name="Zakon H.H."/>
            <person name="Samanta M.P."/>
            <person name="Sussman M.R."/>
        </authorList>
    </citation>
    <scope>NUCLEOTIDE SEQUENCE [LARGE SCALE GENOMIC DNA]</scope>
</reference>
<reference evidence="4" key="5">
    <citation type="submission" date="2025-09" db="UniProtKB">
        <authorList>
            <consortium name="Ensembl"/>
        </authorList>
    </citation>
    <scope>IDENTIFICATION</scope>
</reference>
<dbReference type="AlphaFoldDB" id="A0A4W4GSY6"/>
<reference evidence="4" key="3">
    <citation type="submission" date="2020-05" db="EMBL/GenBank/DDBJ databases">
        <title>Electrophorus electricus (electric eel) genome, fEleEle1, primary haplotype.</title>
        <authorList>
            <person name="Myers G."/>
            <person name="Meyer A."/>
            <person name="Fedrigo O."/>
            <person name="Formenti G."/>
            <person name="Rhie A."/>
            <person name="Tracey A."/>
            <person name="Sims Y."/>
            <person name="Jarvis E.D."/>
        </authorList>
    </citation>
    <scope>NUCLEOTIDE SEQUENCE [LARGE SCALE GENOMIC DNA]</scope>
</reference>
<protein>
    <recommendedName>
        <fullName evidence="6">Immunoglobulin V-set domain-containing protein</fullName>
    </recommendedName>
</protein>
<keyword evidence="3" id="KW-0393">Immunoglobulin domain</keyword>
<proteinExistence type="predicted"/>
<dbReference type="GeneTree" id="ENSGT00940000180384"/>
<dbReference type="GO" id="GO:0005102">
    <property type="term" value="F:signaling receptor binding"/>
    <property type="evidence" value="ECO:0007669"/>
    <property type="project" value="TreeGrafter"/>
</dbReference>
<evidence type="ECO:0000313" key="4">
    <source>
        <dbReference type="Ensembl" id="ENSEEEP00000039551.2"/>
    </source>
</evidence>
<dbReference type="SUPFAM" id="SSF48726">
    <property type="entry name" value="Immunoglobulin"/>
    <property type="match status" value="1"/>
</dbReference>
<evidence type="ECO:0000313" key="5">
    <source>
        <dbReference type="Proteomes" id="UP000314983"/>
    </source>
</evidence>
<dbReference type="InterPro" id="IPR036179">
    <property type="entry name" value="Ig-like_dom_sf"/>
</dbReference>
<comment type="subcellular location">
    <subcellularLocation>
        <location evidence="1">Membrane</location>
    </subcellularLocation>
</comment>
<keyword evidence="5" id="KW-1185">Reference proteome</keyword>
<keyword evidence="2" id="KW-0472">Membrane</keyword>
<dbReference type="OMA" id="PNDNDIP"/>
<organism evidence="4 5">
    <name type="scientific">Electrophorus electricus</name>
    <name type="common">Electric eel</name>
    <name type="synonym">Gymnotus electricus</name>
    <dbReference type="NCBI Taxonomy" id="8005"/>
    <lineage>
        <taxon>Eukaryota</taxon>
        <taxon>Metazoa</taxon>
        <taxon>Chordata</taxon>
        <taxon>Craniata</taxon>
        <taxon>Vertebrata</taxon>
        <taxon>Euteleostomi</taxon>
        <taxon>Actinopterygii</taxon>
        <taxon>Neopterygii</taxon>
        <taxon>Teleostei</taxon>
        <taxon>Ostariophysi</taxon>
        <taxon>Gymnotiformes</taxon>
        <taxon>Gymnotoidei</taxon>
        <taxon>Gymnotidae</taxon>
        <taxon>Electrophorus</taxon>
    </lineage>
</organism>
<sequence>YLQYYLGNMFLPVVFSLLVPDDFLSGQLESSVLLPCAVSPLMDYKSCEVHWYGPNDNDIPILLYKDLKVQENAGDPQYKNRVSLNLTLADGGEYALDHHQLMLNLCRIFILALSLADC</sequence>
<name>A0A4W4GSY6_ELEEL</name>
<dbReference type="GO" id="GO:0050852">
    <property type="term" value="P:T cell receptor signaling pathway"/>
    <property type="evidence" value="ECO:0007669"/>
    <property type="project" value="TreeGrafter"/>
</dbReference>
<dbReference type="Proteomes" id="UP000314983">
    <property type="component" value="Chromosome 9"/>
</dbReference>
<dbReference type="InterPro" id="IPR013783">
    <property type="entry name" value="Ig-like_fold"/>
</dbReference>
<dbReference type="Gene3D" id="2.60.40.10">
    <property type="entry name" value="Immunoglobulins"/>
    <property type="match status" value="1"/>
</dbReference>
<evidence type="ECO:0000256" key="2">
    <source>
        <dbReference type="ARBA" id="ARBA00023136"/>
    </source>
</evidence>
<evidence type="ECO:0000256" key="3">
    <source>
        <dbReference type="ARBA" id="ARBA00023319"/>
    </source>
</evidence>
<dbReference type="GO" id="GO:0009897">
    <property type="term" value="C:external side of plasma membrane"/>
    <property type="evidence" value="ECO:0007669"/>
    <property type="project" value="TreeGrafter"/>
</dbReference>
<dbReference type="PANTHER" id="PTHR24100">
    <property type="entry name" value="BUTYROPHILIN"/>
    <property type="match status" value="1"/>
</dbReference>
<accession>A0A4W4GSY6</accession>